<dbReference type="KEGG" id="nec:KGD82_16320"/>
<sequence length="219" mass="23890">MATVESQYRVNKSAVFKGLFVAVFVADADAPLPTELFDEDGNLATLPTGWYPVGYLTEDGLTHSRERDIAETMAAQEAASIRDDVQADTSTSQIVMLETSPVSIALYEGLPFSQLGTQLGMPLSWAKPAVPQVLNRRWLFIAVDYSKTTSAEKIRARLYPSGAVTEIGDEVENRADAKGYECTVKAYKDEEAGTDVLHWMDGPGWRELAGTAPEPDPSP</sequence>
<reference evidence="1" key="1">
    <citation type="submission" date="2021-05" db="EMBL/GenBank/DDBJ databases">
        <authorList>
            <person name="Kaiqin L."/>
            <person name="Jian G."/>
        </authorList>
    </citation>
    <scope>NUCLEOTIDE SEQUENCE</scope>
    <source>
        <strain evidence="1">HDS5</strain>
    </source>
</reference>
<dbReference type="Proteomes" id="UP000682416">
    <property type="component" value="Chromosome"/>
</dbReference>
<keyword evidence="2" id="KW-1185">Reference proteome</keyword>
<evidence type="ECO:0000313" key="1">
    <source>
        <dbReference type="EMBL" id="QVJ00327.1"/>
    </source>
</evidence>
<accession>A0A975L7Z5</accession>
<dbReference type="Pfam" id="PF25681">
    <property type="entry name" value="Phage_TTP_17"/>
    <property type="match status" value="1"/>
</dbReference>
<protein>
    <recommendedName>
        <fullName evidence="3">Phage tail protein</fullName>
    </recommendedName>
</protein>
<dbReference type="InterPro" id="IPR058154">
    <property type="entry name" value="Bxb1_TTP-like"/>
</dbReference>
<proteinExistence type="predicted"/>
<organism evidence="1 2">
    <name type="scientific">Nocardiopsis eucommiae</name>
    <dbReference type="NCBI Taxonomy" id="2831970"/>
    <lineage>
        <taxon>Bacteria</taxon>
        <taxon>Bacillati</taxon>
        <taxon>Actinomycetota</taxon>
        <taxon>Actinomycetes</taxon>
        <taxon>Streptosporangiales</taxon>
        <taxon>Nocardiopsidaceae</taxon>
        <taxon>Nocardiopsis</taxon>
    </lineage>
</organism>
<dbReference type="EMBL" id="CP074402">
    <property type="protein sequence ID" value="QVJ00327.1"/>
    <property type="molecule type" value="Genomic_DNA"/>
</dbReference>
<gene>
    <name evidence="1" type="ORF">KGD82_16320</name>
</gene>
<dbReference type="AlphaFoldDB" id="A0A975L7Z5"/>
<evidence type="ECO:0000313" key="2">
    <source>
        <dbReference type="Proteomes" id="UP000682416"/>
    </source>
</evidence>
<name>A0A975L7Z5_9ACTN</name>
<evidence type="ECO:0008006" key="3">
    <source>
        <dbReference type="Google" id="ProtNLM"/>
    </source>
</evidence>